<keyword evidence="1" id="KW-0472">Membrane</keyword>
<sequence>MRGSRRLFGKREIKFQVPEWAHSFMRKVEPRWKSLKKAYQREHLAMEKSGAFSTPLQRKITVLTTCSGSLLLGYAAGCDRANKVDIVIGMVVGGCGGAFLGGILWPALPYMPVAYAGFKAIEIATRHD</sequence>
<organism evidence="2">
    <name type="scientific">viral metagenome</name>
    <dbReference type="NCBI Taxonomy" id="1070528"/>
    <lineage>
        <taxon>unclassified sequences</taxon>
        <taxon>metagenomes</taxon>
        <taxon>organismal metagenomes</taxon>
    </lineage>
</organism>
<evidence type="ECO:0000256" key="1">
    <source>
        <dbReference type="SAM" id="Phobius"/>
    </source>
</evidence>
<reference evidence="2" key="1">
    <citation type="journal article" date="2020" name="Nature">
        <title>Giant virus diversity and host interactions through global metagenomics.</title>
        <authorList>
            <person name="Schulz F."/>
            <person name="Roux S."/>
            <person name="Paez-Espino D."/>
            <person name="Jungbluth S."/>
            <person name="Walsh D.A."/>
            <person name="Denef V.J."/>
            <person name="McMahon K.D."/>
            <person name="Konstantinidis K.T."/>
            <person name="Eloe-Fadrosh E.A."/>
            <person name="Kyrpides N.C."/>
            <person name="Woyke T."/>
        </authorList>
    </citation>
    <scope>NUCLEOTIDE SEQUENCE</scope>
    <source>
        <strain evidence="2">GVMAG-M-3300017989-17</strain>
    </source>
</reference>
<accession>A0A6C0BLZ1</accession>
<feature type="transmembrane region" description="Helical" evidence="1">
    <location>
        <begin position="86"/>
        <end position="108"/>
    </location>
</feature>
<keyword evidence="1" id="KW-0812">Transmembrane</keyword>
<dbReference type="EMBL" id="MN739203">
    <property type="protein sequence ID" value="QHS93407.1"/>
    <property type="molecule type" value="Genomic_DNA"/>
</dbReference>
<evidence type="ECO:0000313" key="2">
    <source>
        <dbReference type="EMBL" id="QHS93407.1"/>
    </source>
</evidence>
<name>A0A6C0BLZ1_9ZZZZ</name>
<keyword evidence="1" id="KW-1133">Transmembrane helix</keyword>
<dbReference type="AlphaFoldDB" id="A0A6C0BLZ1"/>
<proteinExistence type="predicted"/>
<protein>
    <submittedName>
        <fullName evidence="2">Uncharacterized protein</fullName>
    </submittedName>
</protein>